<organism evidence="2 3">
    <name type="scientific">Herrania umbratica</name>
    <dbReference type="NCBI Taxonomy" id="108875"/>
    <lineage>
        <taxon>Eukaryota</taxon>
        <taxon>Viridiplantae</taxon>
        <taxon>Streptophyta</taxon>
        <taxon>Embryophyta</taxon>
        <taxon>Tracheophyta</taxon>
        <taxon>Spermatophyta</taxon>
        <taxon>Magnoliopsida</taxon>
        <taxon>eudicotyledons</taxon>
        <taxon>Gunneridae</taxon>
        <taxon>Pentapetalae</taxon>
        <taxon>rosids</taxon>
        <taxon>malvids</taxon>
        <taxon>Malvales</taxon>
        <taxon>Malvaceae</taxon>
        <taxon>Byttnerioideae</taxon>
        <taxon>Herrania</taxon>
    </lineage>
</organism>
<accession>A0A6J1AKW4</accession>
<dbReference type="AlphaFoldDB" id="A0A6J1AKW4"/>
<proteinExistence type="predicted"/>
<evidence type="ECO:0000256" key="1">
    <source>
        <dbReference type="SAM" id="MobiDB-lite"/>
    </source>
</evidence>
<dbReference type="RefSeq" id="XP_021287214.1">
    <property type="nucleotide sequence ID" value="XM_021431539.1"/>
</dbReference>
<dbReference type="OrthoDB" id="967349at2759"/>
<feature type="compositionally biased region" description="Basic and acidic residues" evidence="1">
    <location>
        <begin position="43"/>
        <end position="58"/>
    </location>
</feature>
<reference evidence="3" key="1">
    <citation type="submission" date="2025-08" db="UniProtKB">
        <authorList>
            <consortium name="RefSeq"/>
        </authorList>
    </citation>
    <scope>IDENTIFICATION</scope>
    <source>
        <tissue evidence="3">Leaf</tissue>
    </source>
</reference>
<name>A0A6J1AKW4_9ROSI</name>
<dbReference type="Proteomes" id="UP000504621">
    <property type="component" value="Unplaced"/>
</dbReference>
<feature type="region of interest" description="Disordered" evidence="1">
    <location>
        <begin position="40"/>
        <end position="66"/>
    </location>
</feature>
<dbReference type="GeneID" id="110418735"/>
<keyword evidence="2" id="KW-1185">Reference proteome</keyword>
<evidence type="ECO:0000313" key="2">
    <source>
        <dbReference type="Proteomes" id="UP000504621"/>
    </source>
</evidence>
<sequence>MNQNAKSIHDQVLSLQLRDLKQQFDGKKLKITIQRANPQSLEVMHKGNEANEKTESGKQDQQGSIQDEETEIYVSRMFFSISSTSRDRERAIRAVEVIKPMTPCFMIILRRCHFNSSSMPVPAGFATEWGYRSYQS</sequence>
<evidence type="ECO:0000313" key="3">
    <source>
        <dbReference type="RefSeq" id="XP_021287214.1"/>
    </source>
</evidence>
<protein>
    <submittedName>
        <fullName evidence="3">Uncharacterized protein LOC110418735</fullName>
    </submittedName>
</protein>
<gene>
    <name evidence="3" type="primary">LOC110418735</name>
</gene>